<comment type="subcellular location">
    <subcellularLocation>
        <location evidence="1">Endomembrane system</location>
        <topology evidence="1">Multi-pass membrane protein</topology>
    </subcellularLocation>
</comment>
<keyword evidence="3 5" id="KW-1133">Transmembrane helix</keyword>
<keyword evidence="2 5" id="KW-0812">Transmembrane</keyword>
<sequence length="73" mass="7493">MGGLIPLSAYFFTDTPTQGLAWSAVITLVCLLVFGYFKSRMTGQPPIAGALKMAVVGALAAVAAYGVARLISG</sequence>
<evidence type="ECO:0000256" key="2">
    <source>
        <dbReference type="ARBA" id="ARBA00022692"/>
    </source>
</evidence>
<feature type="transmembrane region" description="Helical" evidence="5">
    <location>
        <begin position="20"/>
        <end position="37"/>
    </location>
</feature>
<keyword evidence="4 5" id="KW-0472">Membrane</keyword>
<proteinExistence type="predicted"/>
<name>A0ABW2U912_9BACT</name>
<reference evidence="7" key="1">
    <citation type="journal article" date="2019" name="Int. J. Syst. Evol. Microbiol.">
        <title>The Global Catalogue of Microorganisms (GCM) 10K type strain sequencing project: providing services to taxonomists for standard genome sequencing and annotation.</title>
        <authorList>
            <consortium name="The Broad Institute Genomics Platform"/>
            <consortium name="The Broad Institute Genome Sequencing Center for Infectious Disease"/>
            <person name="Wu L."/>
            <person name="Ma J."/>
        </authorList>
    </citation>
    <scope>NUCLEOTIDE SEQUENCE [LARGE SCALE GENOMIC DNA]</scope>
    <source>
        <strain evidence="7">JCM 19635</strain>
    </source>
</reference>
<evidence type="ECO:0000313" key="6">
    <source>
        <dbReference type="EMBL" id="MFC7669810.1"/>
    </source>
</evidence>
<dbReference type="RefSeq" id="WP_380206108.1">
    <property type="nucleotide sequence ID" value="NZ_JBHTEK010000001.1"/>
</dbReference>
<protein>
    <submittedName>
        <fullName evidence="6">VIT1/CCC1 transporter family protein</fullName>
    </submittedName>
</protein>
<keyword evidence="7" id="KW-1185">Reference proteome</keyword>
<gene>
    <name evidence="6" type="ORF">ACFQT0_22380</name>
</gene>
<dbReference type="Proteomes" id="UP001596513">
    <property type="component" value="Unassembled WGS sequence"/>
</dbReference>
<dbReference type="InterPro" id="IPR008217">
    <property type="entry name" value="Ccc1_fam"/>
</dbReference>
<dbReference type="EMBL" id="JBHTEK010000001">
    <property type="protein sequence ID" value="MFC7669810.1"/>
    <property type="molecule type" value="Genomic_DNA"/>
</dbReference>
<dbReference type="Pfam" id="PF01988">
    <property type="entry name" value="VIT1"/>
    <property type="match status" value="1"/>
</dbReference>
<accession>A0ABW2U912</accession>
<evidence type="ECO:0000256" key="1">
    <source>
        <dbReference type="ARBA" id="ARBA00004127"/>
    </source>
</evidence>
<comment type="caution">
    <text evidence="6">The sequence shown here is derived from an EMBL/GenBank/DDBJ whole genome shotgun (WGS) entry which is preliminary data.</text>
</comment>
<dbReference type="PANTHER" id="PTHR31851">
    <property type="entry name" value="FE(2+)/MN(2+) TRANSPORTER PCL1"/>
    <property type="match status" value="1"/>
</dbReference>
<evidence type="ECO:0000313" key="7">
    <source>
        <dbReference type="Proteomes" id="UP001596513"/>
    </source>
</evidence>
<evidence type="ECO:0000256" key="3">
    <source>
        <dbReference type="ARBA" id="ARBA00022989"/>
    </source>
</evidence>
<organism evidence="6 7">
    <name type="scientific">Hymenobacter humi</name>
    <dbReference type="NCBI Taxonomy" id="1411620"/>
    <lineage>
        <taxon>Bacteria</taxon>
        <taxon>Pseudomonadati</taxon>
        <taxon>Bacteroidota</taxon>
        <taxon>Cytophagia</taxon>
        <taxon>Cytophagales</taxon>
        <taxon>Hymenobacteraceae</taxon>
        <taxon>Hymenobacter</taxon>
    </lineage>
</organism>
<feature type="transmembrane region" description="Helical" evidence="5">
    <location>
        <begin position="49"/>
        <end position="68"/>
    </location>
</feature>
<evidence type="ECO:0000256" key="5">
    <source>
        <dbReference type="SAM" id="Phobius"/>
    </source>
</evidence>
<evidence type="ECO:0000256" key="4">
    <source>
        <dbReference type="ARBA" id="ARBA00023136"/>
    </source>
</evidence>